<dbReference type="EMBL" id="CP049890">
    <property type="protein sequence ID" value="QIK52802.1"/>
    <property type="molecule type" value="Genomic_DNA"/>
</dbReference>
<proteinExistence type="predicted"/>
<sequence length="160" mass="18482">MNKRRRILLAGIAFLLTACGGFEPETALNESREQLTAFFTSYEDDEVVADYTQESVTAFLEGDVSNYFSDNFKEEIPGLIEKIPFEETTLDPIPNKLDFLDDSNKQVLWTKYVIHDYEINSDNEQVIFEVSSEEYGMHSNDLKITMHQEDGEWKIFSISE</sequence>
<evidence type="ECO:0000313" key="2">
    <source>
        <dbReference type="Proteomes" id="UP000501830"/>
    </source>
</evidence>
<name>A0A6G7WKP1_9LACT</name>
<protein>
    <submittedName>
        <fullName evidence="1">Uncharacterized protein</fullName>
    </submittedName>
</protein>
<geneLocation type="plasmid" evidence="1 2">
    <name>p_unnamed1</name>
</geneLocation>
<reference evidence="1 2" key="1">
    <citation type="journal article" date="2017" name="Int. J. Syst. Evol. Microbiol.">
        <title>Jeotgalibaca porci sp. nov. and Jeotgalibaca arthritidis sp. nov., isolated from pigs, and emended description of the genus Jeotgalibaca.</title>
        <authorList>
            <person name="Zamora L."/>
            <person name="Perez-Sancho M."/>
            <person name="Dominguez L."/>
            <person name="Fernandez-Garayzabal J.F."/>
            <person name="Vela A.I."/>
        </authorList>
    </citation>
    <scope>NUCLEOTIDE SEQUENCE [LARGE SCALE GENOMIC DNA]</scope>
    <source>
        <strain evidence="1 2">CCUG 69148</strain>
        <plasmid evidence="1 2">p_unnamed1</plasmid>
    </source>
</reference>
<dbReference type="RefSeq" id="WP_166063823.1">
    <property type="nucleotide sequence ID" value="NZ_CP049890.1"/>
</dbReference>
<keyword evidence="1" id="KW-0614">Plasmid</keyword>
<gene>
    <name evidence="1" type="ORF">G7058_11795</name>
</gene>
<evidence type="ECO:0000313" key="1">
    <source>
        <dbReference type="EMBL" id="QIK52802.1"/>
    </source>
</evidence>
<organism evidence="1 2">
    <name type="scientific">Jeotgalibaca porci</name>
    <dbReference type="NCBI Taxonomy" id="1868793"/>
    <lineage>
        <taxon>Bacteria</taxon>
        <taxon>Bacillati</taxon>
        <taxon>Bacillota</taxon>
        <taxon>Bacilli</taxon>
        <taxon>Lactobacillales</taxon>
        <taxon>Carnobacteriaceae</taxon>
        <taxon>Jeotgalibaca</taxon>
    </lineage>
</organism>
<dbReference type="Proteomes" id="UP000501830">
    <property type="component" value="Plasmid p_unnamed1"/>
</dbReference>
<accession>A0A6G7WKP1</accession>
<dbReference type="AlphaFoldDB" id="A0A6G7WKP1"/>
<dbReference type="PROSITE" id="PS51257">
    <property type="entry name" value="PROKAR_LIPOPROTEIN"/>
    <property type="match status" value="1"/>
</dbReference>
<dbReference type="GeneID" id="94553971"/>
<dbReference type="KEGG" id="jpo:G7058_11795"/>
<keyword evidence="2" id="KW-1185">Reference proteome</keyword>